<dbReference type="EMBL" id="JAODOQ010000001">
    <property type="protein sequence ID" value="MCT8987118.1"/>
    <property type="molecule type" value="Genomic_DNA"/>
</dbReference>
<dbReference type="Proteomes" id="UP001431192">
    <property type="component" value="Unassembled WGS sequence"/>
</dbReference>
<organism evidence="1 2">
    <name type="scientific">Shewanella phaeophyticola</name>
    <dbReference type="NCBI Taxonomy" id="2978345"/>
    <lineage>
        <taxon>Bacteria</taxon>
        <taxon>Pseudomonadati</taxon>
        <taxon>Pseudomonadota</taxon>
        <taxon>Gammaproteobacteria</taxon>
        <taxon>Alteromonadales</taxon>
        <taxon>Shewanellaceae</taxon>
        <taxon>Shewanella</taxon>
    </lineage>
</organism>
<protein>
    <submittedName>
        <fullName evidence="1">UPF0158 family protein</fullName>
    </submittedName>
</protein>
<comment type="caution">
    <text evidence="1">The sequence shown here is derived from an EMBL/GenBank/DDBJ whole genome shotgun (WGS) entry which is preliminary data.</text>
</comment>
<accession>A0ABT2P382</accession>
<name>A0ABT2P382_9GAMM</name>
<evidence type="ECO:0000313" key="1">
    <source>
        <dbReference type="EMBL" id="MCT8987118.1"/>
    </source>
</evidence>
<evidence type="ECO:0000313" key="2">
    <source>
        <dbReference type="Proteomes" id="UP001431192"/>
    </source>
</evidence>
<proteinExistence type="predicted"/>
<reference evidence="1" key="1">
    <citation type="submission" date="2022-09" db="EMBL/GenBank/DDBJ databases">
        <title>Shewanella sp. KJ10-1 sp.nov, isolated from marine algae.</title>
        <authorList>
            <person name="Butt M."/>
            <person name="Lee J.K."/>
            <person name="Kim J.M."/>
            <person name="Choi D.G."/>
        </authorList>
    </citation>
    <scope>NUCLEOTIDE SEQUENCE</scope>
    <source>
        <strain evidence="1">KJ10-1</strain>
    </source>
</reference>
<gene>
    <name evidence="1" type="ORF">N4T56_12375</name>
</gene>
<sequence length="135" mass="15102">MQVKIEDIEMAIEFSASGSFDSEAYINIQTGEIHYVDDPVDTPVPNDLYENAKFVCIPSKADFNLGKPLAIAFIAEHCPEKLDLVYGIFNRSGAFSKFKSLLASLNQLDNWYAFEQAALRNAALEWCNEIGIQCN</sequence>
<keyword evidence="2" id="KW-1185">Reference proteome</keyword>
<dbReference type="RefSeq" id="WP_261733443.1">
    <property type="nucleotide sequence ID" value="NZ_JAODOQ010000001.1"/>
</dbReference>